<reference evidence="1 2" key="1">
    <citation type="submission" date="2017-04" db="EMBL/GenBank/DDBJ databases">
        <title>Complete Genome Sequence of the Bacillus horikoshii 20a strain from Cuatro Cienegas, Coahuila, Mexico.</title>
        <authorList>
            <person name="Zarza E."/>
            <person name="Alcaraz L.D."/>
            <person name="Aguilar-Salinas B."/>
            <person name="Islas A."/>
            <person name="Olmedo-Alvarez G."/>
        </authorList>
    </citation>
    <scope>NUCLEOTIDE SEQUENCE [LARGE SCALE GENOMIC DNA]</scope>
    <source>
        <strain evidence="1 2">20a</strain>
    </source>
</reference>
<evidence type="ECO:0000313" key="1">
    <source>
        <dbReference type="EMBL" id="ART76823.1"/>
    </source>
</evidence>
<evidence type="ECO:0000313" key="2">
    <source>
        <dbReference type="Proteomes" id="UP000195573"/>
    </source>
</evidence>
<gene>
    <name evidence="1" type="ORF">B4U37_12565</name>
</gene>
<dbReference type="RefSeq" id="WP_244951564.1">
    <property type="nucleotide sequence ID" value="NZ_CP020880.1"/>
</dbReference>
<dbReference type="GeneID" id="96739250"/>
<accession>A0ABM6KKS1</accession>
<protein>
    <recommendedName>
        <fullName evidence="3">Spore coat protein</fullName>
    </recommendedName>
</protein>
<proteinExistence type="predicted"/>
<keyword evidence="2" id="KW-1185">Reference proteome</keyword>
<sequence>MFRRMYARPRHLSHTRNLNMLSQLPFLNNLLPNSGVGSMQGMYPQQVMNGGWMNQQGMLPDYMNTMPFSGNGMQNSAFPFNMMNNMSQNAFPQTMPMGGMGQNGFAQGMPFGGLGQNGYPQGLPQQAGGPAGNVMPNQMSMPFMNPYPTQGQSAKPQTSQVNSFMNQFKGQDGNVDMKKMMDTAGQMMNTVNQLNNMFKGLAATFKA</sequence>
<name>A0ABM6KKS1_9BACI</name>
<dbReference type="EMBL" id="CP020880">
    <property type="protein sequence ID" value="ART76823.1"/>
    <property type="molecule type" value="Genomic_DNA"/>
</dbReference>
<evidence type="ECO:0008006" key="3">
    <source>
        <dbReference type="Google" id="ProtNLM"/>
    </source>
</evidence>
<dbReference type="Proteomes" id="UP000195573">
    <property type="component" value="Chromosome"/>
</dbReference>
<dbReference type="InterPro" id="IPR025555">
    <property type="entry name" value="YppG"/>
</dbReference>
<dbReference type="Pfam" id="PF14179">
    <property type="entry name" value="YppG"/>
    <property type="match status" value="1"/>
</dbReference>
<organism evidence="1 2">
    <name type="scientific">Sutcliffiella horikoshii</name>
    <dbReference type="NCBI Taxonomy" id="79883"/>
    <lineage>
        <taxon>Bacteria</taxon>
        <taxon>Bacillati</taxon>
        <taxon>Bacillota</taxon>
        <taxon>Bacilli</taxon>
        <taxon>Bacillales</taxon>
        <taxon>Bacillaceae</taxon>
        <taxon>Sutcliffiella</taxon>
    </lineage>
</organism>